<name>A0A078A815_STYLE</name>
<dbReference type="Proteomes" id="UP000039865">
    <property type="component" value="Unassembled WGS sequence"/>
</dbReference>
<dbReference type="InParanoid" id="A0A078A815"/>
<feature type="signal peptide" evidence="2">
    <location>
        <begin position="1"/>
        <end position="23"/>
    </location>
</feature>
<feature type="region of interest" description="Disordered" evidence="1">
    <location>
        <begin position="594"/>
        <end position="616"/>
    </location>
</feature>
<reference evidence="3 4" key="1">
    <citation type="submission" date="2014-06" db="EMBL/GenBank/DDBJ databases">
        <authorList>
            <person name="Swart Estienne"/>
        </authorList>
    </citation>
    <scope>NUCLEOTIDE SEQUENCE [LARGE SCALE GENOMIC DNA]</scope>
    <source>
        <strain evidence="3 4">130c</strain>
    </source>
</reference>
<feature type="compositionally biased region" description="Polar residues" evidence="1">
    <location>
        <begin position="411"/>
        <end position="425"/>
    </location>
</feature>
<feature type="compositionally biased region" description="Polar residues" evidence="1">
    <location>
        <begin position="533"/>
        <end position="542"/>
    </location>
</feature>
<proteinExistence type="predicted"/>
<feature type="chain" id="PRO_5001729243" description="Transmembrane protein" evidence="2">
    <location>
        <begin position="24"/>
        <end position="697"/>
    </location>
</feature>
<dbReference type="AlphaFoldDB" id="A0A078A815"/>
<evidence type="ECO:0000313" key="4">
    <source>
        <dbReference type="Proteomes" id="UP000039865"/>
    </source>
</evidence>
<sequence length="697" mass="81483">MFTHHSIFFIAVFGVFFLHSVIAIEPSDQEPVKLYYFPMTPQREQGLNISIDLNLIDTSKFNYSSTTGLKLEFHFHNKTFIIDTDSTFKFSKNDAFNISTQNRTVNDETYLDILMMRNDNTLNDTFLNIQVYDIKRNPKDNFQEIYLYSVYDLSNEYETLLFTSYGYITYQFPLNKINEVEIFYQEDKQFIKYLWFNMSLENQYQNPQNLGNKSYSMFVKLQQQLNYTQPIRTIPLQNISIMISNENTTYYEFMKMKLSNETYEIHDQTILEISNVQRMPLNKFIPIKITFEEPYVNQIDSIYVEMAESSSEIILEGANYQVQRQKDINTEGIPKHPDYQVETTVNVGLIWLLAIVTSHTIEGLFLAIFCLRHKILHKLQVLRFFIFSRYLQNVQTPPSKLQVRMTDKSDLSVSNQDQTQQNQAKSSKKLSFANIQLQNTPQFRLDPNQSFNNNEMSFASSGKTSLVEPAQNSKSRISSKKESRISIKNIVKRFSKFVQEKIQIEDDKKEYDQYQDSERMNYNQIIDSRRSETSQINAQENNDYPGPPESDSIDNTMNGDQFNSFDVCIVDKTQNNTNQKSSLVYAIQECDDEDDFENRSKGSISKKYSQGSDNSKLSMKQSIVSKAQNVAESTKSETAKRIKFSINQAKTSVKNEIFKIDDEEPDEQNLNRESEFRQKDFTLNPEDLNLQIDEKQD</sequence>
<gene>
    <name evidence="3" type="primary">Contig15052.g16035</name>
    <name evidence="3" type="ORF">STYLEM_7351</name>
</gene>
<evidence type="ECO:0000256" key="2">
    <source>
        <dbReference type="SAM" id="SignalP"/>
    </source>
</evidence>
<evidence type="ECO:0008006" key="5">
    <source>
        <dbReference type="Google" id="ProtNLM"/>
    </source>
</evidence>
<evidence type="ECO:0000313" key="3">
    <source>
        <dbReference type="EMBL" id="CDW78374.1"/>
    </source>
</evidence>
<protein>
    <recommendedName>
        <fullName evidence="5">Transmembrane protein</fullName>
    </recommendedName>
</protein>
<dbReference type="EMBL" id="CCKQ01007043">
    <property type="protein sequence ID" value="CDW78374.1"/>
    <property type="molecule type" value="Genomic_DNA"/>
</dbReference>
<feature type="region of interest" description="Disordered" evidence="1">
    <location>
        <begin position="399"/>
        <end position="428"/>
    </location>
</feature>
<evidence type="ECO:0000256" key="1">
    <source>
        <dbReference type="SAM" id="MobiDB-lite"/>
    </source>
</evidence>
<feature type="region of interest" description="Disordered" evidence="1">
    <location>
        <begin position="530"/>
        <end position="558"/>
    </location>
</feature>
<organism evidence="3 4">
    <name type="scientific">Stylonychia lemnae</name>
    <name type="common">Ciliate</name>
    <dbReference type="NCBI Taxonomy" id="5949"/>
    <lineage>
        <taxon>Eukaryota</taxon>
        <taxon>Sar</taxon>
        <taxon>Alveolata</taxon>
        <taxon>Ciliophora</taxon>
        <taxon>Intramacronucleata</taxon>
        <taxon>Spirotrichea</taxon>
        <taxon>Stichotrichia</taxon>
        <taxon>Sporadotrichida</taxon>
        <taxon>Oxytrichidae</taxon>
        <taxon>Stylonychinae</taxon>
        <taxon>Stylonychia</taxon>
    </lineage>
</organism>
<keyword evidence="4" id="KW-1185">Reference proteome</keyword>
<feature type="compositionally biased region" description="Basic and acidic residues" evidence="1">
    <location>
        <begin position="669"/>
        <end position="680"/>
    </location>
</feature>
<feature type="compositionally biased region" description="Polar residues" evidence="1">
    <location>
        <begin position="601"/>
        <end position="616"/>
    </location>
</feature>
<keyword evidence="2" id="KW-0732">Signal</keyword>
<feature type="region of interest" description="Disordered" evidence="1">
    <location>
        <begin position="657"/>
        <end position="697"/>
    </location>
</feature>
<accession>A0A078A815</accession>